<protein>
    <submittedName>
        <fullName evidence="1">Uncharacterized protein</fullName>
    </submittedName>
</protein>
<keyword evidence="2" id="KW-1185">Reference proteome</keyword>
<reference evidence="1" key="1">
    <citation type="journal article" date="2021" name="Genome Biol. Evol.">
        <title>A High-Quality Reference Genome for a Parasitic Bivalve with Doubly Uniparental Inheritance (Bivalvia: Unionida).</title>
        <authorList>
            <person name="Smith C.H."/>
        </authorList>
    </citation>
    <scope>NUCLEOTIDE SEQUENCE</scope>
    <source>
        <strain evidence="1">CHS0354</strain>
    </source>
</reference>
<accession>A0AAE0T9U2</accession>
<proteinExistence type="predicted"/>
<evidence type="ECO:0000313" key="2">
    <source>
        <dbReference type="Proteomes" id="UP001195483"/>
    </source>
</evidence>
<reference evidence="1" key="2">
    <citation type="journal article" date="2021" name="Genome Biol. Evol.">
        <title>Developing a high-quality reference genome for a parasitic bivalve with doubly uniparental inheritance (Bivalvia: Unionida).</title>
        <authorList>
            <person name="Smith C.H."/>
        </authorList>
    </citation>
    <scope>NUCLEOTIDE SEQUENCE</scope>
    <source>
        <strain evidence="1">CHS0354</strain>
        <tissue evidence="1">Mantle</tissue>
    </source>
</reference>
<reference evidence="1" key="3">
    <citation type="submission" date="2023-05" db="EMBL/GenBank/DDBJ databases">
        <authorList>
            <person name="Smith C.H."/>
        </authorList>
    </citation>
    <scope>NUCLEOTIDE SEQUENCE</scope>
    <source>
        <strain evidence="1">CHS0354</strain>
        <tissue evidence="1">Mantle</tissue>
    </source>
</reference>
<gene>
    <name evidence="1" type="ORF">CHS0354_041361</name>
</gene>
<organism evidence="1 2">
    <name type="scientific">Potamilus streckersoni</name>
    <dbReference type="NCBI Taxonomy" id="2493646"/>
    <lineage>
        <taxon>Eukaryota</taxon>
        <taxon>Metazoa</taxon>
        <taxon>Spiralia</taxon>
        <taxon>Lophotrochozoa</taxon>
        <taxon>Mollusca</taxon>
        <taxon>Bivalvia</taxon>
        <taxon>Autobranchia</taxon>
        <taxon>Heteroconchia</taxon>
        <taxon>Palaeoheterodonta</taxon>
        <taxon>Unionida</taxon>
        <taxon>Unionoidea</taxon>
        <taxon>Unionidae</taxon>
        <taxon>Ambleminae</taxon>
        <taxon>Lampsilini</taxon>
        <taxon>Potamilus</taxon>
    </lineage>
</organism>
<dbReference type="EMBL" id="JAEAOA010002346">
    <property type="protein sequence ID" value="KAK3606425.1"/>
    <property type="molecule type" value="Genomic_DNA"/>
</dbReference>
<dbReference type="Proteomes" id="UP001195483">
    <property type="component" value="Unassembled WGS sequence"/>
</dbReference>
<name>A0AAE0T9U2_9BIVA</name>
<evidence type="ECO:0000313" key="1">
    <source>
        <dbReference type="EMBL" id="KAK3606425.1"/>
    </source>
</evidence>
<comment type="caution">
    <text evidence="1">The sequence shown here is derived from an EMBL/GenBank/DDBJ whole genome shotgun (WGS) entry which is preliminary data.</text>
</comment>
<sequence>MWVIQGPNTTPLTVNTNRLMLELDHICHEPIAKYSKDVLVQAAVGNKKAHILRSVRKMAQQVAVGVAICQAFRSKIMIDILQRFGMSVEYNTLLQVEGVTAPRRDAKTQCASVGKHGSSVLTLVVVPTEMMEQAFKDPYHGLTSTKFFFGPDDLGPLSIFYAEYRNNFSRTGYYVTTPKFDTIKLRRVNLCSKEDDIQYWTVDSSRGSANHSDWLNKEEIFENGIPHSLIVPQGILLYEGRSSLTLHGVDSNWLVFIPRIVVQPLLHVQRALRFGRNLDHVDLIINYSEQCTKAQSKVLLTWYNLYVKEKLSWEKSKDMLRYGNCLDRVPLIIRTALTAAKPGMLSSNKLLPSGKYLIHKDWILSPDGAKQHMTLYARVDYVHSRNRIYRIGQSSQTTTSHYFNVSLQWTPEIDFVQLEKKVQKEYAVKMFKLI</sequence>
<dbReference type="AlphaFoldDB" id="A0AAE0T9U2"/>